<proteinExistence type="predicted"/>
<reference evidence="2 3" key="1">
    <citation type="submission" date="2024-07" db="EMBL/GenBank/DDBJ databases">
        <title>Enhanced genomic and transcriptomic resources for Trichinella pseudospiralis and T. spiralis underpin the discovery of pronounced molecular differences between stages and species.</title>
        <authorList>
            <person name="Pasi K.K."/>
            <person name="La Rosa G."/>
            <person name="Gomez-Morales M.A."/>
            <person name="Tosini F."/>
            <person name="Sumanam S."/>
            <person name="Young N.D."/>
            <person name="Chang B.C."/>
            <person name="Robin G.B."/>
        </authorList>
    </citation>
    <scope>NUCLEOTIDE SEQUENCE [LARGE SCALE GENOMIC DNA]</scope>
    <source>
        <strain evidence="2">ISS534</strain>
    </source>
</reference>
<comment type="caution">
    <text evidence="2">The sequence shown here is derived from an EMBL/GenBank/DDBJ whole genome shotgun (WGS) entry which is preliminary data.</text>
</comment>
<keyword evidence="3" id="KW-1185">Reference proteome</keyword>
<feature type="compositionally biased region" description="Polar residues" evidence="1">
    <location>
        <begin position="77"/>
        <end position="101"/>
    </location>
</feature>
<evidence type="ECO:0000313" key="2">
    <source>
        <dbReference type="EMBL" id="KAL1242114.1"/>
    </source>
</evidence>
<dbReference type="GO" id="GO:0008233">
    <property type="term" value="F:peptidase activity"/>
    <property type="evidence" value="ECO:0007669"/>
    <property type="project" value="UniProtKB-KW"/>
</dbReference>
<evidence type="ECO:0000256" key="1">
    <source>
        <dbReference type="SAM" id="MobiDB-lite"/>
    </source>
</evidence>
<evidence type="ECO:0000313" key="3">
    <source>
        <dbReference type="Proteomes" id="UP001558632"/>
    </source>
</evidence>
<name>A0ABR3KRQ8_TRISP</name>
<dbReference type="Proteomes" id="UP001558632">
    <property type="component" value="Unassembled WGS sequence"/>
</dbReference>
<dbReference type="GO" id="GO:0006508">
    <property type="term" value="P:proteolysis"/>
    <property type="evidence" value="ECO:0007669"/>
    <property type="project" value="UniProtKB-KW"/>
</dbReference>
<gene>
    <name evidence="2" type="ORF">TSPI_09723</name>
</gene>
<protein>
    <submittedName>
        <fullName evidence="2">Lon protease</fullName>
    </submittedName>
</protein>
<accession>A0ABR3KRQ8</accession>
<sequence>MAAVVVCNVLVGLGIWLVKRLVRERASVRRLRTDRRTFADTSRSIFKETHGRRQPQNQEQHYSHPASNAADEEERCSGSNIHPSSACTTSSVAKQQQQQSTRSRHYHNHYYCRSTEIVVAQPVPEYDPLLSKKDTRKRASL</sequence>
<keyword evidence="2" id="KW-0378">Hydrolase</keyword>
<organism evidence="2 3">
    <name type="scientific">Trichinella spiralis</name>
    <name type="common">Trichina worm</name>
    <dbReference type="NCBI Taxonomy" id="6334"/>
    <lineage>
        <taxon>Eukaryota</taxon>
        <taxon>Metazoa</taxon>
        <taxon>Ecdysozoa</taxon>
        <taxon>Nematoda</taxon>
        <taxon>Enoplea</taxon>
        <taxon>Dorylaimia</taxon>
        <taxon>Trichinellida</taxon>
        <taxon>Trichinellidae</taxon>
        <taxon>Trichinella</taxon>
    </lineage>
</organism>
<feature type="region of interest" description="Disordered" evidence="1">
    <location>
        <begin position="41"/>
        <end position="105"/>
    </location>
</feature>
<dbReference type="EMBL" id="JBEUSY010000225">
    <property type="protein sequence ID" value="KAL1242114.1"/>
    <property type="molecule type" value="Genomic_DNA"/>
</dbReference>
<keyword evidence="2" id="KW-0645">Protease</keyword>